<dbReference type="Proteomes" id="UP001148662">
    <property type="component" value="Unassembled WGS sequence"/>
</dbReference>
<gene>
    <name evidence="1" type="ORF">NM688_g1625</name>
</gene>
<protein>
    <submittedName>
        <fullName evidence="1">Uncharacterized protein</fullName>
    </submittedName>
</protein>
<organism evidence="1 2">
    <name type="scientific">Phlebia brevispora</name>
    <dbReference type="NCBI Taxonomy" id="194682"/>
    <lineage>
        <taxon>Eukaryota</taxon>
        <taxon>Fungi</taxon>
        <taxon>Dikarya</taxon>
        <taxon>Basidiomycota</taxon>
        <taxon>Agaricomycotina</taxon>
        <taxon>Agaricomycetes</taxon>
        <taxon>Polyporales</taxon>
        <taxon>Meruliaceae</taxon>
        <taxon>Phlebia</taxon>
    </lineage>
</organism>
<reference evidence="1" key="1">
    <citation type="submission" date="2022-07" db="EMBL/GenBank/DDBJ databases">
        <title>Genome Sequence of Phlebia brevispora.</title>
        <authorList>
            <person name="Buettner E."/>
        </authorList>
    </citation>
    <scope>NUCLEOTIDE SEQUENCE</scope>
    <source>
        <strain evidence="1">MPL23</strain>
    </source>
</reference>
<evidence type="ECO:0000313" key="2">
    <source>
        <dbReference type="Proteomes" id="UP001148662"/>
    </source>
</evidence>
<name>A0ACC1TB82_9APHY</name>
<sequence length="346" mass="36571">MPPSQNGTLRQARFHPYNPDAGKDTQVSETIGGTSQPQDGEIERAVAMRTYKLQAAQIDLLKTTRTVPIPGRPRAKFQFFKETDVQTLAALISRSGNTGTQTKQPAKRSAGRAPSPAAGQGPDAGVTDTGAPPKRTKQTARKGSGQLALPAPARIPNLLSVQPPVPTARGAERTKQTARKTAGQSAAATRVSGPSAELALVDSTGGPETLRKRTKQTARKTTARAVSPMRAPVASFQQDSAASGSDTGVLGKRTKQTARKSSGQRPPRTTLGAGAPRGRTKQTARKTTGRPTTQVPAATSSSYDAYNDDGYIDYNDYESIGASDSMDVDDDSWGIQGQIAYLRLNN</sequence>
<evidence type="ECO:0000313" key="1">
    <source>
        <dbReference type="EMBL" id="KAJ3557143.1"/>
    </source>
</evidence>
<dbReference type="EMBL" id="JANHOG010000181">
    <property type="protein sequence ID" value="KAJ3557143.1"/>
    <property type="molecule type" value="Genomic_DNA"/>
</dbReference>
<proteinExistence type="predicted"/>
<keyword evidence="2" id="KW-1185">Reference proteome</keyword>
<comment type="caution">
    <text evidence="1">The sequence shown here is derived from an EMBL/GenBank/DDBJ whole genome shotgun (WGS) entry which is preliminary data.</text>
</comment>
<accession>A0ACC1TB82</accession>